<dbReference type="InterPro" id="IPR001482">
    <property type="entry name" value="T2SS/T4SS_dom"/>
</dbReference>
<evidence type="ECO:0000313" key="4">
    <source>
        <dbReference type="EMBL" id="TPD59311.1"/>
    </source>
</evidence>
<feature type="compositionally biased region" description="Basic and acidic residues" evidence="2">
    <location>
        <begin position="1"/>
        <end position="11"/>
    </location>
</feature>
<dbReference type="PANTHER" id="PTHR30486:SF6">
    <property type="entry name" value="TYPE IV PILUS RETRACTATION ATPASE PILT"/>
    <property type="match status" value="1"/>
</dbReference>
<evidence type="ECO:0000256" key="1">
    <source>
        <dbReference type="ARBA" id="ARBA00006611"/>
    </source>
</evidence>
<proteinExistence type="inferred from homology"/>
<comment type="caution">
    <text evidence="4">The sequence shown here is derived from an EMBL/GenBank/DDBJ whole genome shotgun (WGS) entry which is preliminary data.</text>
</comment>
<dbReference type="InterPro" id="IPR027417">
    <property type="entry name" value="P-loop_NTPase"/>
</dbReference>
<dbReference type="Gene3D" id="3.40.50.300">
    <property type="entry name" value="P-loop containing nucleotide triphosphate hydrolases"/>
    <property type="match status" value="1"/>
</dbReference>
<evidence type="ECO:0000256" key="2">
    <source>
        <dbReference type="SAM" id="MobiDB-lite"/>
    </source>
</evidence>
<dbReference type="Pfam" id="PF00437">
    <property type="entry name" value="T2SSE"/>
    <property type="match status" value="1"/>
</dbReference>
<dbReference type="InterPro" id="IPR050921">
    <property type="entry name" value="T4SS_GSP_E_ATPase"/>
</dbReference>
<feature type="region of interest" description="Disordered" evidence="2">
    <location>
        <begin position="1"/>
        <end position="23"/>
    </location>
</feature>
<name>A0A501PH34_9PROT</name>
<accession>A0A501PH34</accession>
<evidence type="ECO:0000313" key="5">
    <source>
        <dbReference type="Proteomes" id="UP000319148"/>
    </source>
</evidence>
<dbReference type="Gene3D" id="3.30.450.90">
    <property type="match status" value="1"/>
</dbReference>
<reference evidence="5" key="1">
    <citation type="submission" date="2019-06" db="EMBL/GenBank/DDBJ databases">
        <title>The complete genome of Emcibacter congregatus ZYLT.</title>
        <authorList>
            <person name="Zhao Z."/>
        </authorList>
    </citation>
    <scope>NUCLEOTIDE SEQUENCE [LARGE SCALE GENOMIC DNA]</scope>
    <source>
        <strain evidence="5">MCCC 1A06723</strain>
    </source>
</reference>
<sequence length="341" mass="37608">MQEAHKVKYLNDPEPGNGAGPSRKTAMLKTALGTEILAALQDDGVTDILVNPDGSLWIDSADKGCCATDHTLSAAMRERIIRLVASLDERVAHRNSPFVSTEIPLLEGAGVRFEGLLPPVVSMPAFVIRKPTLFQPDLQKYLQDRIIEPWQLKAIRHALEARLNMVVAGGTGSGKTTFANALLAELTHREERLIILEDTRELRSSATNSMFLKTRPGVAGLRDLVQSSLRLRPDRIVVGEVRGGEALELLKAWNTGHPGGITTVHANSASGALYRFEQLIQEVSEQVPCRLIAQAVDLVLFLEGRGGARRLREIIQVKGFTRDDYRIEKLHPANPMPDKRR</sequence>
<feature type="domain" description="Bacterial type II secretion system protein E" evidence="3">
    <location>
        <begin position="119"/>
        <end position="300"/>
    </location>
</feature>
<protein>
    <submittedName>
        <fullName evidence="4">P-type conjugative transfer ATPase TrbB</fullName>
    </submittedName>
</protein>
<comment type="similarity">
    <text evidence="1">Belongs to the GSP E family.</text>
</comment>
<gene>
    <name evidence="4" type="primary">trbB</name>
    <name evidence="4" type="ORF">FIV46_10975</name>
</gene>
<organism evidence="4 5">
    <name type="scientific">Emcibacter nanhaiensis</name>
    <dbReference type="NCBI Taxonomy" id="1505037"/>
    <lineage>
        <taxon>Bacteria</taxon>
        <taxon>Pseudomonadati</taxon>
        <taxon>Pseudomonadota</taxon>
        <taxon>Alphaproteobacteria</taxon>
        <taxon>Emcibacterales</taxon>
        <taxon>Emcibacteraceae</taxon>
        <taxon>Emcibacter</taxon>
    </lineage>
</organism>
<dbReference type="PANTHER" id="PTHR30486">
    <property type="entry name" value="TWITCHING MOTILITY PROTEIN PILT"/>
    <property type="match status" value="1"/>
</dbReference>
<dbReference type="AlphaFoldDB" id="A0A501PH34"/>
<dbReference type="EMBL" id="VFIY01000014">
    <property type="protein sequence ID" value="TPD59311.1"/>
    <property type="molecule type" value="Genomic_DNA"/>
</dbReference>
<dbReference type="GO" id="GO:0005524">
    <property type="term" value="F:ATP binding"/>
    <property type="evidence" value="ECO:0007669"/>
    <property type="project" value="InterPro"/>
</dbReference>
<dbReference type="RefSeq" id="WP_139940975.1">
    <property type="nucleotide sequence ID" value="NZ_JBHSYP010000006.1"/>
</dbReference>
<keyword evidence="5" id="KW-1185">Reference proteome</keyword>
<dbReference type="InterPro" id="IPR014149">
    <property type="entry name" value="Conjug-transfer_TrbB"/>
</dbReference>
<dbReference type="CDD" id="cd01130">
    <property type="entry name" value="VirB11-like_ATPase"/>
    <property type="match status" value="1"/>
</dbReference>
<dbReference type="GO" id="GO:0005737">
    <property type="term" value="C:cytoplasm"/>
    <property type="evidence" value="ECO:0007669"/>
    <property type="project" value="InterPro"/>
</dbReference>
<dbReference type="Proteomes" id="UP000319148">
    <property type="component" value="Unassembled WGS sequence"/>
</dbReference>
<dbReference type="NCBIfam" id="TIGR02782">
    <property type="entry name" value="TrbB_P"/>
    <property type="match status" value="1"/>
</dbReference>
<dbReference type="SUPFAM" id="SSF52540">
    <property type="entry name" value="P-loop containing nucleoside triphosphate hydrolases"/>
    <property type="match status" value="1"/>
</dbReference>
<dbReference type="OrthoDB" id="9810761at2"/>
<evidence type="ECO:0000259" key="3">
    <source>
        <dbReference type="Pfam" id="PF00437"/>
    </source>
</evidence>
<dbReference type="GO" id="GO:0016887">
    <property type="term" value="F:ATP hydrolysis activity"/>
    <property type="evidence" value="ECO:0007669"/>
    <property type="project" value="InterPro"/>
</dbReference>